<dbReference type="RefSeq" id="WP_094569001.1">
    <property type="nucleotide sequence ID" value="NZ_CP022743.1"/>
</dbReference>
<feature type="signal peptide" evidence="1">
    <location>
        <begin position="1"/>
        <end position="27"/>
    </location>
</feature>
<proteinExistence type="predicted"/>
<organism evidence="2 3">
    <name type="scientific">Mucilaginibacter xinganensis</name>
    <dbReference type="NCBI Taxonomy" id="1234841"/>
    <lineage>
        <taxon>Bacteria</taxon>
        <taxon>Pseudomonadati</taxon>
        <taxon>Bacteroidota</taxon>
        <taxon>Sphingobacteriia</taxon>
        <taxon>Sphingobacteriales</taxon>
        <taxon>Sphingobacteriaceae</taxon>
        <taxon>Mucilaginibacter</taxon>
    </lineage>
</organism>
<dbReference type="OrthoDB" id="1117657at2"/>
<evidence type="ECO:0008006" key="4">
    <source>
        <dbReference type="Google" id="ProtNLM"/>
    </source>
</evidence>
<evidence type="ECO:0000313" key="3">
    <source>
        <dbReference type="Proteomes" id="UP000215002"/>
    </source>
</evidence>
<gene>
    <name evidence="2" type="ORF">MuYL_0499</name>
</gene>
<dbReference type="Proteomes" id="UP000215002">
    <property type="component" value="Chromosome"/>
</dbReference>
<feature type="chain" id="PRO_5012397855" description="Adhesin domain-containing protein" evidence="1">
    <location>
        <begin position="28"/>
        <end position="434"/>
    </location>
</feature>
<keyword evidence="3" id="KW-1185">Reference proteome</keyword>
<protein>
    <recommendedName>
        <fullName evidence="4">Adhesin domain-containing protein</fullName>
    </recommendedName>
</protein>
<accession>A0A223NR70</accession>
<keyword evidence="1" id="KW-0732">Signal</keyword>
<name>A0A223NR70_9SPHI</name>
<dbReference type="KEGG" id="muc:MuYL_0499"/>
<dbReference type="AlphaFoldDB" id="A0A223NR70"/>
<sequence>MRSKIFKPSILALIALFAINASGFAQKKTRAKQKHVVTITTNFDEADFQAKMDNLGKSLEAGMKDLGKNISSTVNNLASNISVSVNNSDNDDDVSVEPKVELNLGNLLNKIDINVSDNEDESENDNQTLKVKNFSKSYPLDANDRIRLSNQYGKITVNTWDRHEVKVDVQIKAEARNDDDAQKLIDGVQISDSKNGDQVSFKTNISRDDDGFWSLFNFGGRNKKQKLTINYVVYMPAKTDLNVEASYGSIELPDLDGRVKISTSYGSTSVQNLSNPSNEIEGSYGSIKIGSINGGRLDFSYGSVDIEECNNLKADLSYGSFKIGRLKGSGDFDLSYEGGFKIAEVASSLRRLNINSSYSGASIGISPASNFDFDITTSYGGFNYNDNNVFITSKNPPDGSKHIGTTRNYKGRVGKGSSEARVTINTSYGGVHFD</sequence>
<dbReference type="EMBL" id="CP022743">
    <property type="protein sequence ID" value="ASU32402.1"/>
    <property type="molecule type" value="Genomic_DNA"/>
</dbReference>
<reference evidence="2 3" key="1">
    <citation type="submission" date="2017-08" db="EMBL/GenBank/DDBJ databases">
        <title>Complete genome sequence of Mucilaginibacter sp. strain BJC16-A31.</title>
        <authorList>
            <consortium name="Henan University of Science and Technology"/>
            <person name="You X."/>
        </authorList>
    </citation>
    <scope>NUCLEOTIDE SEQUENCE [LARGE SCALE GENOMIC DNA]</scope>
    <source>
        <strain evidence="2 3">BJC16-A31</strain>
    </source>
</reference>
<evidence type="ECO:0000256" key="1">
    <source>
        <dbReference type="SAM" id="SignalP"/>
    </source>
</evidence>
<evidence type="ECO:0000313" key="2">
    <source>
        <dbReference type="EMBL" id="ASU32402.1"/>
    </source>
</evidence>